<dbReference type="InterPro" id="IPR032587">
    <property type="entry name" value="DUF4911"/>
</dbReference>
<evidence type="ECO:0000313" key="1">
    <source>
        <dbReference type="EMBL" id="GFM36438.1"/>
    </source>
</evidence>
<name>A0A7J0BS00_9BACT</name>
<dbReference type="EMBL" id="BLVP01000006">
    <property type="protein sequence ID" value="GFM36438.1"/>
    <property type="molecule type" value="Genomic_DNA"/>
</dbReference>
<dbReference type="Pfam" id="PF16256">
    <property type="entry name" value="DUF4911"/>
    <property type="match status" value="1"/>
</dbReference>
<reference evidence="1 2" key="1">
    <citation type="submission" date="2020-05" db="EMBL/GenBank/DDBJ databases">
        <title>Draft genome sequence of Desulfovibrio psychrotolerans JS1T.</title>
        <authorList>
            <person name="Ueno A."/>
            <person name="Tamazawa S."/>
            <person name="Tamamura S."/>
            <person name="Murakami T."/>
            <person name="Kiyama T."/>
            <person name="Inomata H."/>
            <person name="Amano Y."/>
            <person name="Miyakawa K."/>
            <person name="Tamaki H."/>
            <person name="Naganuma T."/>
            <person name="Kaneko K."/>
        </authorList>
    </citation>
    <scope>NUCLEOTIDE SEQUENCE [LARGE SCALE GENOMIC DNA]</scope>
    <source>
        <strain evidence="1 2">JS1</strain>
    </source>
</reference>
<proteinExistence type="predicted"/>
<dbReference type="Proteomes" id="UP000503820">
    <property type="component" value="Unassembled WGS sequence"/>
</dbReference>
<dbReference type="RefSeq" id="WP_174409115.1">
    <property type="nucleotide sequence ID" value="NZ_BLVP01000006.1"/>
</dbReference>
<protein>
    <recommendedName>
        <fullName evidence="3">DUF4911 domain-containing protein</fullName>
    </recommendedName>
</protein>
<sequence length="92" mass="10550">MAKPRPRKPRPPLSAPQWSSLLYVRLAPEHIGMFRFLLEAQDNLGYATVVDKYAAVLKVVFSPHQEREMREYLAGMQQTIPFALLERPNSPS</sequence>
<dbReference type="AlphaFoldDB" id="A0A7J0BS00"/>
<evidence type="ECO:0000313" key="2">
    <source>
        <dbReference type="Proteomes" id="UP000503820"/>
    </source>
</evidence>
<gene>
    <name evidence="1" type="ORF">DSM19430T_11220</name>
</gene>
<accession>A0A7J0BS00</accession>
<comment type="caution">
    <text evidence="1">The sequence shown here is derived from an EMBL/GenBank/DDBJ whole genome shotgun (WGS) entry which is preliminary data.</text>
</comment>
<organism evidence="1 2">
    <name type="scientific">Desulfovibrio psychrotolerans</name>
    <dbReference type="NCBI Taxonomy" id="415242"/>
    <lineage>
        <taxon>Bacteria</taxon>
        <taxon>Pseudomonadati</taxon>
        <taxon>Thermodesulfobacteriota</taxon>
        <taxon>Desulfovibrionia</taxon>
        <taxon>Desulfovibrionales</taxon>
        <taxon>Desulfovibrionaceae</taxon>
        <taxon>Desulfovibrio</taxon>
    </lineage>
</organism>
<evidence type="ECO:0008006" key="3">
    <source>
        <dbReference type="Google" id="ProtNLM"/>
    </source>
</evidence>
<keyword evidence="2" id="KW-1185">Reference proteome</keyword>